<dbReference type="InterPro" id="IPR036929">
    <property type="entry name" value="DsbDN_sf"/>
</dbReference>
<keyword evidence="11 18" id="KW-0560">Oxidoreductase</keyword>
<comment type="function">
    <text evidence="18">Required to facilitate the formation of correct disulfide bonds in some periplasmic proteins and for the assembly of the periplasmic c-type cytochromes. Acts by transferring electrons from cytoplasmic thioredoxin to the periplasm. This transfer involves a cascade of disulfide bond formation and reduction steps.</text>
</comment>
<keyword evidence="9 18" id="KW-0249">Electron transport</keyword>
<evidence type="ECO:0000256" key="15">
    <source>
        <dbReference type="ARBA" id="ARBA00023284"/>
    </source>
</evidence>
<dbReference type="CDD" id="cd02953">
    <property type="entry name" value="DsbDgamma"/>
    <property type="match status" value="1"/>
</dbReference>
<evidence type="ECO:0000256" key="18">
    <source>
        <dbReference type="HAMAP-Rule" id="MF_00399"/>
    </source>
</evidence>
<evidence type="ECO:0000256" key="6">
    <source>
        <dbReference type="ARBA" id="ARBA00022692"/>
    </source>
</evidence>
<comment type="catalytic activity">
    <reaction evidence="17 18">
        <text>[protein]-dithiol + NADP(+) = [protein]-disulfide + NADPH + H(+)</text>
        <dbReference type="Rhea" id="RHEA:18753"/>
        <dbReference type="Rhea" id="RHEA-COMP:10593"/>
        <dbReference type="Rhea" id="RHEA-COMP:10594"/>
        <dbReference type="ChEBI" id="CHEBI:15378"/>
        <dbReference type="ChEBI" id="CHEBI:29950"/>
        <dbReference type="ChEBI" id="CHEBI:50058"/>
        <dbReference type="ChEBI" id="CHEBI:57783"/>
        <dbReference type="ChEBI" id="CHEBI:58349"/>
        <dbReference type="EC" id="1.8.1.8"/>
    </reaction>
</comment>
<dbReference type="Gene3D" id="2.60.40.1250">
    <property type="entry name" value="Thiol:disulfide interchange protein DsbD, N-terminal domain"/>
    <property type="match status" value="1"/>
</dbReference>
<dbReference type="RefSeq" id="WP_311652820.1">
    <property type="nucleotide sequence ID" value="NZ_JAVRIB010000007.1"/>
</dbReference>
<dbReference type="SUPFAM" id="SSF52833">
    <property type="entry name" value="Thioredoxin-like"/>
    <property type="match status" value="1"/>
</dbReference>
<evidence type="ECO:0000256" key="5">
    <source>
        <dbReference type="ARBA" id="ARBA00022519"/>
    </source>
</evidence>
<dbReference type="InterPro" id="IPR013766">
    <property type="entry name" value="Thioredoxin_domain"/>
</dbReference>
<keyword evidence="10 18" id="KW-1133">Transmembrane helix</keyword>
<feature type="disulfide bond" description="Redox-active" evidence="18">
    <location>
        <begin position="511"/>
        <end position="514"/>
    </location>
</feature>
<evidence type="ECO:0000256" key="9">
    <source>
        <dbReference type="ARBA" id="ARBA00022982"/>
    </source>
</evidence>
<keyword evidence="3 18" id="KW-0813">Transport</keyword>
<feature type="chain" id="PRO_5044921720" description="Thiol:disulfide interchange protein DsbD" evidence="18">
    <location>
        <begin position="20"/>
        <end position="597"/>
    </location>
</feature>
<dbReference type="Pfam" id="PF02683">
    <property type="entry name" value="DsbD_TM"/>
    <property type="match status" value="1"/>
</dbReference>
<name>A0ABU3C093_9GAMM</name>
<evidence type="ECO:0000256" key="7">
    <source>
        <dbReference type="ARBA" id="ARBA00022729"/>
    </source>
</evidence>
<keyword evidence="6 18" id="KW-0812">Transmembrane</keyword>
<feature type="transmembrane region" description="Helical" evidence="18">
    <location>
        <begin position="222"/>
        <end position="246"/>
    </location>
</feature>
<comment type="catalytic activity">
    <reaction evidence="16 18">
        <text>[protein]-dithiol + NAD(+) = [protein]-disulfide + NADH + H(+)</text>
        <dbReference type="Rhea" id="RHEA:18749"/>
        <dbReference type="Rhea" id="RHEA-COMP:10593"/>
        <dbReference type="Rhea" id="RHEA-COMP:10594"/>
        <dbReference type="ChEBI" id="CHEBI:15378"/>
        <dbReference type="ChEBI" id="CHEBI:29950"/>
        <dbReference type="ChEBI" id="CHEBI:50058"/>
        <dbReference type="ChEBI" id="CHEBI:57540"/>
        <dbReference type="ChEBI" id="CHEBI:57945"/>
        <dbReference type="EC" id="1.8.1.8"/>
    </reaction>
</comment>
<dbReference type="InterPro" id="IPR036249">
    <property type="entry name" value="Thioredoxin-like_sf"/>
</dbReference>
<keyword evidence="12 18" id="KW-0520">NAD</keyword>
<evidence type="ECO:0000313" key="20">
    <source>
        <dbReference type="EMBL" id="MDT0634982.1"/>
    </source>
</evidence>
<sequence length="597" mass="62410" precursor="true">MKVSRAGLALLLLTISALAFGQSGLLQSSDRDFLPVDEAFVLDVEPAEGKLTLHWQIAEDYYLYRHALAFEPVGDNDLRLGDPEIPDGEVHEDEFFGEVETYRRSLSVEIPIEGDIGDNARLAVTYQGCADAGLCYPPETREISLTDGSAGASSPDDPPTGFRAEQDRLADTLSDDGRLWTLATFLGLGLLLTFTPCVLPMIPILSGIIVGQSGAVGPWRGLLLSSAYVLAMAAAYTVFGVIAALSGLNLQAALQSPWVVAPFALVFVALSLAMFGFYQLQLPAELQARLSAVGRDRGGLAGAGLMGFVSALIVGPCLAPPLAGALLYISTSGDALLGGLALFCLGLGMGLPLIVLGTVGGGVLPRAGQWMQHINVLFGIILLGVAIWLLGRIVPGPVQLVLWAGLFAGYGAHLSALGRAAGRGAGIQSLGQGAGLLALIYAAVLVVGASGGAGDPLRPLAPFTSGSASTAANAAKTPFTRVQSSDALRQAMQQAAGDGRPAVVDFYADWCVECVNMEHRVFNQPEVGDALDGVAALQLDVTEYTGGHRALMREFGVVGPPTILFIGADGEERRDYRLIGQTDAAGFVRRLRDAVSP</sequence>
<comment type="caution">
    <text evidence="18">Lacks conserved residue(s) required for the propagation of feature annotation.</text>
</comment>
<evidence type="ECO:0000256" key="4">
    <source>
        <dbReference type="ARBA" id="ARBA00022475"/>
    </source>
</evidence>
<evidence type="ECO:0000256" key="14">
    <source>
        <dbReference type="ARBA" id="ARBA00023157"/>
    </source>
</evidence>
<dbReference type="Pfam" id="PF11412">
    <property type="entry name" value="DsbD_N"/>
    <property type="match status" value="1"/>
</dbReference>
<dbReference type="Pfam" id="PF13899">
    <property type="entry name" value="Thioredoxin_7"/>
    <property type="match status" value="1"/>
</dbReference>
<comment type="subcellular location">
    <subcellularLocation>
        <location evidence="1 18">Cell inner membrane</location>
        <topology evidence="1 18">Multi-pass membrane protein</topology>
    </subcellularLocation>
</comment>
<evidence type="ECO:0000256" key="16">
    <source>
        <dbReference type="ARBA" id="ARBA00047388"/>
    </source>
</evidence>
<evidence type="ECO:0000256" key="1">
    <source>
        <dbReference type="ARBA" id="ARBA00004429"/>
    </source>
</evidence>
<dbReference type="InterPro" id="IPR035671">
    <property type="entry name" value="DsbD_gamma"/>
</dbReference>
<dbReference type="PANTHER" id="PTHR32234:SF0">
    <property type="entry name" value="THIOL:DISULFIDE INTERCHANGE PROTEIN DSBD"/>
    <property type="match status" value="1"/>
</dbReference>
<feature type="disulfide bond" description="Redox-active" evidence="18">
    <location>
        <begin position="129"/>
        <end position="135"/>
    </location>
</feature>
<evidence type="ECO:0000256" key="11">
    <source>
        <dbReference type="ARBA" id="ARBA00023002"/>
    </source>
</evidence>
<evidence type="ECO:0000256" key="12">
    <source>
        <dbReference type="ARBA" id="ARBA00023027"/>
    </source>
</evidence>
<dbReference type="HAMAP" id="MF_00399">
    <property type="entry name" value="DbsD"/>
    <property type="match status" value="1"/>
</dbReference>
<dbReference type="EC" id="1.8.1.8" evidence="18"/>
<evidence type="ECO:0000256" key="17">
    <source>
        <dbReference type="ARBA" id="ARBA00047804"/>
    </source>
</evidence>
<keyword evidence="13 18" id="KW-0472">Membrane</keyword>
<dbReference type="Gene3D" id="3.40.30.10">
    <property type="entry name" value="Glutaredoxin"/>
    <property type="match status" value="1"/>
</dbReference>
<feature type="domain" description="Thioredoxin" evidence="19">
    <location>
        <begin position="457"/>
        <end position="596"/>
    </location>
</feature>
<keyword evidence="5 18" id="KW-0997">Cell inner membrane</keyword>
<dbReference type="InterPro" id="IPR028250">
    <property type="entry name" value="DsbDN"/>
</dbReference>
<keyword evidence="7 18" id="KW-0732">Signal</keyword>
<protein>
    <recommendedName>
        <fullName evidence="18">Thiol:disulfide interchange protein DsbD</fullName>
        <ecNumber evidence="18">1.8.1.8</ecNumber>
    </recommendedName>
    <alternativeName>
        <fullName evidence="18">Protein-disulfide reductase</fullName>
        <shortName evidence="18">Disulfide reductase</shortName>
    </alternativeName>
</protein>
<feature type="transmembrane region" description="Helical" evidence="18">
    <location>
        <begin position="299"/>
        <end position="329"/>
    </location>
</feature>
<comment type="caution">
    <text evidence="20">The sequence shown here is derived from an EMBL/GenBank/DDBJ whole genome shotgun (WGS) entry which is preliminary data.</text>
</comment>
<accession>A0ABU3C093</accession>
<feature type="transmembrane region" description="Helical" evidence="18">
    <location>
        <begin position="179"/>
        <end position="210"/>
    </location>
</feature>
<feature type="signal peptide" evidence="18">
    <location>
        <begin position="1"/>
        <end position="19"/>
    </location>
</feature>
<keyword evidence="21" id="KW-1185">Reference proteome</keyword>
<keyword evidence="15 18" id="KW-0676">Redox-active center</keyword>
<evidence type="ECO:0000313" key="21">
    <source>
        <dbReference type="Proteomes" id="UP001251857"/>
    </source>
</evidence>
<feature type="transmembrane region" description="Helical" evidence="18">
    <location>
        <begin position="376"/>
        <end position="394"/>
    </location>
</feature>
<dbReference type="EMBL" id="JAVRIB010000007">
    <property type="protein sequence ID" value="MDT0634982.1"/>
    <property type="molecule type" value="Genomic_DNA"/>
</dbReference>
<feature type="transmembrane region" description="Helical" evidence="18">
    <location>
        <begin position="400"/>
        <end position="422"/>
    </location>
</feature>
<feature type="transmembrane region" description="Helical" evidence="18">
    <location>
        <begin position="335"/>
        <end position="364"/>
    </location>
</feature>
<evidence type="ECO:0000256" key="3">
    <source>
        <dbReference type="ARBA" id="ARBA00022448"/>
    </source>
</evidence>
<gene>
    <name evidence="18 20" type="primary">dsbD</name>
    <name evidence="20" type="ORF">RM532_08410</name>
</gene>
<dbReference type="NCBIfam" id="NF001419">
    <property type="entry name" value="PRK00293.1"/>
    <property type="match status" value="1"/>
</dbReference>
<dbReference type="InterPro" id="IPR003834">
    <property type="entry name" value="Cyt_c_assmbl_TM_dom"/>
</dbReference>
<evidence type="ECO:0000256" key="8">
    <source>
        <dbReference type="ARBA" id="ARBA00022748"/>
    </source>
</evidence>
<dbReference type="PANTHER" id="PTHR32234">
    <property type="entry name" value="THIOL:DISULFIDE INTERCHANGE PROTEIN DSBD"/>
    <property type="match status" value="1"/>
</dbReference>
<dbReference type="Proteomes" id="UP001251857">
    <property type="component" value="Unassembled WGS sequence"/>
</dbReference>
<reference evidence="20 21" key="1">
    <citation type="submission" date="2023-09" db="EMBL/GenBank/DDBJ databases">
        <authorList>
            <person name="Rey-Velasco X."/>
        </authorList>
    </citation>
    <scope>NUCLEOTIDE SEQUENCE [LARGE SCALE GENOMIC DNA]</scope>
    <source>
        <strain evidence="20 21">W335</strain>
    </source>
</reference>
<comment type="similarity">
    <text evidence="2 18">Belongs to the thioredoxin family. DsbD subfamily.</text>
</comment>
<evidence type="ECO:0000256" key="13">
    <source>
        <dbReference type="ARBA" id="ARBA00023136"/>
    </source>
</evidence>
<evidence type="ECO:0000256" key="2">
    <source>
        <dbReference type="ARBA" id="ARBA00007241"/>
    </source>
</evidence>
<dbReference type="InterPro" id="IPR022910">
    <property type="entry name" value="Thiol_diS_interchange_DbsD"/>
</dbReference>
<dbReference type="PROSITE" id="PS51352">
    <property type="entry name" value="THIOREDOXIN_2"/>
    <property type="match status" value="1"/>
</dbReference>
<dbReference type="GO" id="GO:0047134">
    <property type="term" value="F:protein-disulfide reductase [NAD(P)H] activity"/>
    <property type="evidence" value="ECO:0007669"/>
    <property type="project" value="UniProtKB-EC"/>
</dbReference>
<feature type="transmembrane region" description="Helical" evidence="18">
    <location>
        <begin position="258"/>
        <end position="278"/>
    </location>
</feature>
<evidence type="ECO:0000259" key="19">
    <source>
        <dbReference type="PROSITE" id="PS51352"/>
    </source>
</evidence>
<keyword evidence="8 18" id="KW-0201">Cytochrome c-type biogenesis</keyword>
<proteinExistence type="inferred from homology"/>
<dbReference type="SUPFAM" id="SSF74863">
    <property type="entry name" value="Thiol:disulfide interchange protein DsbD, N-terminal domain (DsbD-alpha)"/>
    <property type="match status" value="1"/>
</dbReference>
<keyword evidence="4 18" id="KW-1003">Cell membrane</keyword>
<organism evidence="20 21">
    <name type="scientific">Spectribacter hydrogenoxidans</name>
    <dbReference type="NCBI Taxonomy" id="3075608"/>
    <lineage>
        <taxon>Bacteria</taxon>
        <taxon>Pseudomonadati</taxon>
        <taxon>Pseudomonadota</taxon>
        <taxon>Gammaproteobacteria</taxon>
        <taxon>Salinisphaerales</taxon>
        <taxon>Salinisphaeraceae</taxon>
        <taxon>Spectribacter</taxon>
    </lineage>
</organism>
<keyword evidence="14 18" id="KW-1015">Disulfide bond</keyword>
<feature type="transmembrane region" description="Helical" evidence="18">
    <location>
        <begin position="434"/>
        <end position="453"/>
    </location>
</feature>
<evidence type="ECO:0000256" key="10">
    <source>
        <dbReference type="ARBA" id="ARBA00022989"/>
    </source>
</evidence>